<gene>
    <name evidence="4" type="ORF">NS365_20810</name>
</gene>
<dbReference type="PANTHER" id="PTHR43877">
    <property type="entry name" value="AMINOALKYLPHOSPHONATE N-ACETYLTRANSFERASE-RELATED-RELATED"/>
    <property type="match status" value="1"/>
</dbReference>
<dbReference type="SUPFAM" id="SSF55729">
    <property type="entry name" value="Acyl-CoA N-acyltransferases (Nat)"/>
    <property type="match status" value="1"/>
</dbReference>
<keyword evidence="2" id="KW-0012">Acyltransferase</keyword>
<proteinExistence type="predicted"/>
<keyword evidence="5" id="KW-1185">Reference proteome</keyword>
<dbReference type="Proteomes" id="UP000078529">
    <property type="component" value="Unassembled WGS sequence"/>
</dbReference>
<dbReference type="GO" id="GO:0016747">
    <property type="term" value="F:acyltransferase activity, transferring groups other than amino-acyl groups"/>
    <property type="evidence" value="ECO:0007669"/>
    <property type="project" value="InterPro"/>
</dbReference>
<comment type="caution">
    <text evidence="4">The sequence shown here is derived from an EMBL/GenBank/DDBJ whole genome shotgun (WGS) entry which is preliminary data.</text>
</comment>
<evidence type="ECO:0000256" key="1">
    <source>
        <dbReference type="ARBA" id="ARBA00022679"/>
    </source>
</evidence>
<dbReference type="AlphaFoldDB" id="A0A175RH46"/>
<dbReference type="EMBL" id="LDQA01000069">
    <property type="protein sequence ID" value="KTR02691.1"/>
    <property type="molecule type" value="Genomic_DNA"/>
</dbReference>
<dbReference type="InterPro" id="IPR050832">
    <property type="entry name" value="Bact_Acetyltransf"/>
</dbReference>
<name>A0A175RH46_9HYPH</name>
<evidence type="ECO:0000313" key="5">
    <source>
        <dbReference type="Proteomes" id="UP000078529"/>
    </source>
</evidence>
<sequence>MDLTIRAAEPRDLTGLTALMNLPGYRHGTLRLPFESEESARKRLFEGGPNMTLLVALLDGELVGTIHLMRWTGRRAHVGGIGMGVHDAHTGRGIGRRLMETILDLADNWLGLTRLELSVNVDNARAIRLYELSGFEIEGRERQSILRDGVLVDAFTMSRLRAPPRPA</sequence>
<protein>
    <submittedName>
        <fullName evidence="4">GNAT family acetyltransferase</fullName>
    </submittedName>
</protein>
<dbReference type="CDD" id="cd04301">
    <property type="entry name" value="NAT_SF"/>
    <property type="match status" value="1"/>
</dbReference>
<evidence type="ECO:0000256" key="2">
    <source>
        <dbReference type="ARBA" id="ARBA00023315"/>
    </source>
</evidence>
<dbReference type="PANTHER" id="PTHR43877:SF2">
    <property type="entry name" value="AMINOALKYLPHOSPHONATE N-ACETYLTRANSFERASE-RELATED"/>
    <property type="match status" value="1"/>
</dbReference>
<dbReference type="InterPro" id="IPR016181">
    <property type="entry name" value="Acyl_CoA_acyltransferase"/>
</dbReference>
<dbReference type="PATRIC" id="fig|401562.4.peg.4203"/>
<dbReference type="Pfam" id="PF00583">
    <property type="entry name" value="Acetyltransf_1"/>
    <property type="match status" value="1"/>
</dbReference>
<dbReference type="RefSeq" id="WP_058602206.1">
    <property type="nucleotide sequence ID" value="NZ_LDQA01000069.1"/>
</dbReference>
<dbReference type="InterPro" id="IPR000182">
    <property type="entry name" value="GNAT_dom"/>
</dbReference>
<evidence type="ECO:0000259" key="3">
    <source>
        <dbReference type="PROSITE" id="PS51186"/>
    </source>
</evidence>
<accession>A0A175RH46</accession>
<organism evidence="4 5">
    <name type="scientific">Aureimonas ureilytica</name>
    <dbReference type="NCBI Taxonomy" id="401562"/>
    <lineage>
        <taxon>Bacteria</taxon>
        <taxon>Pseudomonadati</taxon>
        <taxon>Pseudomonadota</taxon>
        <taxon>Alphaproteobacteria</taxon>
        <taxon>Hyphomicrobiales</taxon>
        <taxon>Aurantimonadaceae</taxon>
        <taxon>Aureimonas</taxon>
    </lineage>
</organism>
<dbReference type="PROSITE" id="PS51186">
    <property type="entry name" value="GNAT"/>
    <property type="match status" value="1"/>
</dbReference>
<reference evidence="4 5" key="1">
    <citation type="journal article" date="2016" name="Front. Microbiol.">
        <title>Genomic Resource of Rice Seed Associated Bacteria.</title>
        <authorList>
            <person name="Midha S."/>
            <person name="Bansal K."/>
            <person name="Sharma S."/>
            <person name="Kumar N."/>
            <person name="Patil P.P."/>
            <person name="Chaudhry V."/>
            <person name="Patil P.B."/>
        </authorList>
    </citation>
    <scope>NUCLEOTIDE SEQUENCE [LARGE SCALE GENOMIC DNA]</scope>
    <source>
        <strain evidence="4 5">NS365</strain>
    </source>
</reference>
<dbReference type="Gene3D" id="3.40.630.30">
    <property type="match status" value="1"/>
</dbReference>
<keyword evidence="1 4" id="KW-0808">Transferase</keyword>
<evidence type="ECO:0000313" key="4">
    <source>
        <dbReference type="EMBL" id="KTR02691.1"/>
    </source>
</evidence>
<feature type="domain" description="N-acetyltransferase" evidence="3">
    <location>
        <begin position="3"/>
        <end position="162"/>
    </location>
</feature>